<evidence type="ECO:0000256" key="3">
    <source>
        <dbReference type="PROSITE-ProRule" id="PRU01193"/>
    </source>
</evidence>
<comment type="subcellular location">
    <subcellularLocation>
        <location evidence="1">Cell membrane</location>
        <topology evidence="1">Multi-pass membrane protein</topology>
    </subcellularLocation>
</comment>
<dbReference type="SMART" id="SM01091">
    <property type="entry name" value="CorC_HlyC"/>
    <property type="match status" value="1"/>
</dbReference>
<dbReference type="PROSITE" id="PS51846">
    <property type="entry name" value="CNNM"/>
    <property type="match status" value="1"/>
</dbReference>
<keyword evidence="3 4" id="KW-0472">Membrane</keyword>
<dbReference type="PANTHER" id="PTHR43099:SF5">
    <property type="entry name" value="HLYC_CORC FAMILY TRANSPORTER"/>
    <property type="match status" value="1"/>
</dbReference>
<feature type="transmembrane region" description="Helical" evidence="4">
    <location>
        <begin position="96"/>
        <end position="113"/>
    </location>
</feature>
<keyword evidence="3 4" id="KW-0812">Transmembrane</keyword>
<dbReference type="Pfam" id="PF00571">
    <property type="entry name" value="CBS"/>
    <property type="match status" value="1"/>
</dbReference>
<feature type="domain" description="CNNM transmembrane" evidence="5">
    <location>
        <begin position="1"/>
        <end position="187"/>
    </location>
</feature>
<organism evidence="6">
    <name type="scientific">Chlamydia pneumoniae</name>
    <name type="common">Chlamydophila pneumoniae</name>
    <dbReference type="NCBI Taxonomy" id="83558"/>
    <lineage>
        <taxon>Bacteria</taxon>
        <taxon>Pseudomonadati</taxon>
        <taxon>Chlamydiota</taxon>
        <taxon>Chlamydiia</taxon>
        <taxon>Chlamydiales</taxon>
        <taxon>Chlamydiaceae</taxon>
        <taxon>Chlamydia/Chlamydophila group</taxon>
        <taxon>Chlamydia</taxon>
    </lineage>
</organism>
<dbReference type="SUPFAM" id="SSF54631">
    <property type="entry name" value="CBS-domain pair"/>
    <property type="match status" value="1"/>
</dbReference>
<dbReference type="Pfam" id="PF01595">
    <property type="entry name" value="CNNM"/>
    <property type="match status" value="1"/>
</dbReference>
<evidence type="ECO:0000259" key="5">
    <source>
        <dbReference type="PROSITE" id="PS51846"/>
    </source>
</evidence>
<dbReference type="InterPro" id="IPR000644">
    <property type="entry name" value="CBS_dom"/>
</dbReference>
<dbReference type="InterPro" id="IPR005170">
    <property type="entry name" value="Transptr-assoc_dom"/>
</dbReference>
<dbReference type="GO" id="GO:0005886">
    <property type="term" value="C:plasma membrane"/>
    <property type="evidence" value="ECO:0007669"/>
    <property type="project" value="UniProtKB-SubCell"/>
</dbReference>
<dbReference type="InterPro" id="IPR016169">
    <property type="entry name" value="FAD-bd_PCMH_sub2"/>
</dbReference>
<dbReference type="Gene3D" id="3.10.580.10">
    <property type="entry name" value="CBS-domain"/>
    <property type="match status" value="1"/>
</dbReference>
<keyword evidence="3 4" id="KW-1133">Transmembrane helix</keyword>
<dbReference type="InterPro" id="IPR051676">
    <property type="entry name" value="UPF0053_domain"/>
</dbReference>
<dbReference type="PANTHER" id="PTHR43099">
    <property type="entry name" value="UPF0053 PROTEIN YRKA"/>
    <property type="match status" value="1"/>
</dbReference>
<dbReference type="SUPFAM" id="SSF56176">
    <property type="entry name" value="FAD-binding/transporter-associated domain-like"/>
    <property type="match status" value="1"/>
</dbReference>
<reference evidence="6" key="1">
    <citation type="submission" date="2015-05" db="EMBL/GenBank/DDBJ databases">
        <authorList>
            <person name="Rattei Thomas"/>
        </authorList>
    </citation>
    <scope>NUCLEOTIDE SEQUENCE</scope>
    <source>
        <strain evidence="6">DC9</strain>
    </source>
</reference>
<dbReference type="InterPro" id="IPR046342">
    <property type="entry name" value="CBS_dom_sf"/>
</dbReference>
<protein>
    <submittedName>
        <fullName evidence="6">CBS/transporter domain protein</fullName>
    </submittedName>
</protein>
<keyword evidence="2" id="KW-1003">Cell membrane</keyword>
<dbReference type="Pfam" id="PF03471">
    <property type="entry name" value="CorC_HlyC"/>
    <property type="match status" value="1"/>
</dbReference>
<dbReference type="GO" id="GO:0050660">
    <property type="term" value="F:flavin adenine dinucleotide binding"/>
    <property type="evidence" value="ECO:0007669"/>
    <property type="project" value="InterPro"/>
</dbReference>
<feature type="transmembrane region" description="Helical" evidence="4">
    <location>
        <begin position="6"/>
        <end position="24"/>
    </location>
</feature>
<accession>A0A0F7X1P5</accession>
<proteinExistence type="predicted"/>
<evidence type="ECO:0000256" key="1">
    <source>
        <dbReference type="ARBA" id="ARBA00004651"/>
    </source>
</evidence>
<sequence>MTNSALFWIGVNIICIVLQGFYSMMEMACVSFNRVRLQYYLTKDHKKARYINFLIRRPYRLFGTVMLGVNIALQVGSESSRNCYRALGITPDYAPFTQIFIVVIFAELLPLTISRKIPEKLALWGAPILYYSHYIFYPLIQLIGSLTESLYYLLNIKKEKLNSTLSRDEFQKALETHHEEQDFNTIATNIFSLSATCADQVCQPLEQVTMLPSSANVKDFCRTIKNTDINFIPVYHKARKNVIGIAHPKDFVNKALDEPLINNLHSPWFITAKSKLIRILKEFRDNRSSVAVVLNASGEPIGILSLNAIFKILFNTTNIAHLKPKTISVIERTFPGNSRIKDLQKELDIQFPKYPVETLAQLVLQLLDSPAEVGTSVIINNLLLEVKEMSLSGIKTVSIKNLLS</sequence>
<dbReference type="InterPro" id="IPR002550">
    <property type="entry name" value="CNNM"/>
</dbReference>
<dbReference type="AlphaFoldDB" id="A0A0F7X1P5"/>
<evidence type="ECO:0000313" key="6">
    <source>
        <dbReference type="EMBL" id="CRI42507.1"/>
    </source>
</evidence>
<evidence type="ECO:0000256" key="4">
    <source>
        <dbReference type="SAM" id="Phobius"/>
    </source>
</evidence>
<dbReference type="InterPro" id="IPR036318">
    <property type="entry name" value="FAD-bd_PCMH-like_sf"/>
</dbReference>
<evidence type="ECO:0000256" key="2">
    <source>
        <dbReference type="ARBA" id="ARBA00022475"/>
    </source>
</evidence>
<name>A0A0F7X1P5_CHLPN</name>
<gene>
    <name evidence="6" type="ORF">BN1224_DC9_BQ_00310</name>
</gene>
<feature type="transmembrane region" description="Helical" evidence="4">
    <location>
        <begin position="59"/>
        <end position="76"/>
    </location>
</feature>
<dbReference type="Gene3D" id="3.30.465.10">
    <property type="match status" value="1"/>
</dbReference>
<dbReference type="EMBL" id="LN847047">
    <property type="protein sequence ID" value="CRI42507.1"/>
    <property type="molecule type" value="Genomic_DNA"/>
</dbReference>